<dbReference type="AlphaFoldDB" id="V2Y6A5"/>
<keyword evidence="2" id="KW-1185">Reference proteome</keyword>
<comment type="caution">
    <text evidence="1">The sequence shown here is derived from an EMBL/GenBank/DDBJ whole genome shotgun (WGS) entry which is preliminary data.</text>
</comment>
<name>V2Y6A5_9FIRM</name>
<gene>
    <name evidence="1" type="ORF">GCWU0000282_001309</name>
</gene>
<sequence>MYNSITFWKLLISFMTGVMNFEGDSKIMYYWLFGKSESFF</sequence>
<dbReference type="Proteomes" id="UP000018227">
    <property type="component" value="Unassembled WGS sequence"/>
</dbReference>
<organism evidence="1 2">
    <name type="scientific">Catonella morbi ATCC 51271</name>
    <dbReference type="NCBI Taxonomy" id="592026"/>
    <lineage>
        <taxon>Bacteria</taxon>
        <taxon>Bacillati</taxon>
        <taxon>Bacillota</taxon>
        <taxon>Clostridia</taxon>
        <taxon>Lachnospirales</taxon>
        <taxon>Lachnospiraceae</taxon>
        <taxon>Catonella</taxon>
    </lineage>
</organism>
<proteinExistence type="predicted"/>
<accession>V2Y6A5</accession>
<dbReference type="EMBL" id="ACIL03000009">
    <property type="protein sequence ID" value="ESL03597.1"/>
    <property type="molecule type" value="Genomic_DNA"/>
</dbReference>
<protein>
    <submittedName>
        <fullName evidence="1">Uncharacterized protein</fullName>
    </submittedName>
</protein>
<evidence type="ECO:0000313" key="1">
    <source>
        <dbReference type="EMBL" id="ESL03597.1"/>
    </source>
</evidence>
<dbReference type="HOGENOM" id="CLU_3286810_0_0_9"/>
<dbReference type="STRING" id="592026.GCWU0000282_001309"/>
<reference evidence="1 2" key="1">
    <citation type="submission" date="2013-06" db="EMBL/GenBank/DDBJ databases">
        <authorList>
            <person name="Weinstock G."/>
            <person name="Sodergren E."/>
            <person name="Clifton S."/>
            <person name="Fulton L."/>
            <person name="Fulton B."/>
            <person name="Courtney L."/>
            <person name="Fronick C."/>
            <person name="Harrison M."/>
            <person name="Strong C."/>
            <person name="Farmer C."/>
            <person name="Delahaunty K."/>
            <person name="Markovic C."/>
            <person name="Hall O."/>
            <person name="Minx P."/>
            <person name="Tomlinson C."/>
            <person name="Mitreva M."/>
            <person name="Nelson J."/>
            <person name="Hou S."/>
            <person name="Wollam A."/>
            <person name="Pepin K.H."/>
            <person name="Johnson M."/>
            <person name="Bhonagiri V."/>
            <person name="Nash W.E."/>
            <person name="Warren W."/>
            <person name="Chinwalla A."/>
            <person name="Mardis E.R."/>
            <person name="Wilson R.K."/>
        </authorList>
    </citation>
    <scope>NUCLEOTIDE SEQUENCE [LARGE SCALE GENOMIC DNA]</scope>
    <source>
        <strain evidence="1 2">ATCC 51271</strain>
    </source>
</reference>
<evidence type="ECO:0000313" key="2">
    <source>
        <dbReference type="Proteomes" id="UP000018227"/>
    </source>
</evidence>